<dbReference type="SUPFAM" id="SSF53901">
    <property type="entry name" value="Thiolase-like"/>
    <property type="match status" value="2"/>
</dbReference>
<dbReference type="Proteomes" id="UP000033500">
    <property type="component" value="Unassembled WGS sequence"/>
</dbReference>
<dbReference type="Pfam" id="PF02803">
    <property type="entry name" value="Thiolase_C"/>
    <property type="match status" value="1"/>
</dbReference>
<dbReference type="NCBIfam" id="NF006551">
    <property type="entry name" value="PRK09050.1"/>
    <property type="match status" value="1"/>
</dbReference>
<dbReference type="NCBIfam" id="TIGR02430">
    <property type="entry name" value="pcaF"/>
    <property type="match status" value="1"/>
</dbReference>
<dbReference type="InterPro" id="IPR020617">
    <property type="entry name" value="Thiolase_C"/>
</dbReference>
<dbReference type="GO" id="GO:0019619">
    <property type="term" value="P:3,4-dihydroxybenzoate catabolic process"/>
    <property type="evidence" value="ECO:0007669"/>
    <property type="project" value="InterPro"/>
</dbReference>
<evidence type="ECO:0000256" key="9">
    <source>
        <dbReference type="ARBA" id="ARBA00041222"/>
    </source>
</evidence>
<evidence type="ECO:0000256" key="7">
    <source>
        <dbReference type="ARBA" id="ARBA00022797"/>
    </source>
</evidence>
<dbReference type="PROSITE" id="PS00737">
    <property type="entry name" value="THIOLASE_2"/>
    <property type="match status" value="1"/>
</dbReference>
<feature type="domain" description="Thiolase C-terminal" evidence="14">
    <location>
        <begin position="276"/>
        <end position="399"/>
    </location>
</feature>
<dbReference type="InterPro" id="IPR012793">
    <property type="entry name" value="PcaF"/>
</dbReference>
<organism evidence="15 16">
    <name type="scientific">Pseudomonas fluorescens</name>
    <dbReference type="NCBI Taxonomy" id="294"/>
    <lineage>
        <taxon>Bacteria</taxon>
        <taxon>Pseudomonadati</taxon>
        <taxon>Pseudomonadota</taxon>
        <taxon>Gammaproteobacteria</taxon>
        <taxon>Pseudomonadales</taxon>
        <taxon>Pseudomonadaceae</taxon>
        <taxon>Pseudomonas</taxon>
    </lineage>
</organism>
<dbReference type="InterPro" id="IPR020610">
    <property type="entry name" value="Thiolase_AS"/>
</dbReference>
<gene>
    <name evidence="15" type="ORF">VC34_09030</name>
</gene>
<dbReference type="CDD" id="cd00751">
    <property type="entry name" value="thiolase"/>
    <property type="match status" value="1"/>
</dbReference>
<name>A0A0F4TMK0_PSEFL</name>
<evidence type="ECO:0000256" key="2">
    <source>
        <dbReference type="ARBA" id="ARBA00005071"/>
    </source>
</evidence>
<dbReference type="AlphaFoldDB" id="A0A0F4TMK0"/>
<dbReference type="InterPro" id="IPR020616">
    <property type="entry name" value="Thiolase_N"/>
</dbReference>
<evidence type="ECO:0000259" key="14">
    <source>
        <dbReference type="Pfam" id="PF02803"/>
    </source>
</evidence>
<dbReference type="InterPro" id="IPR020615">
    <property type="entry name" value="Thiolase_acyl_enz_int_AS"/>
</dbReference>
<comment type="pathway">
    <text evidence="2">Aromatic compound metabolism; beta-ketoadipate pathway; acetyl-CoA and succinyl-CoA from 3-oxoadipate: step 2/2.</text>
</comment>
<evidence type="ECO:0000313" key="15">
    <source>
        <dbReference type="EMBL" id="KJZ45663.1"/>
    </source>
</evidence>
<comment type="caution">
    <text evidence="15">The sequence shown here is derived from an EMBL/GenBank/DDBJ whole genome shotgun (WGS) entry which is preliminary data.</text>
</comment>
<evidence type="ECO:0000256" key="5">
    <source>
        <dbReference type="ARBA" id="ARBA00016181"/>
    </source>
</evidence>
<evidence type="ECO:0000256" key="1">
    <source>
        <dbReference type="ARBA" id="ARBA00003720"/>
    </source>
</evidence>
<dbReference type="FunFam" id="3.40.47.10:FF:000010">
    <property type="entry name" value="Acetyl-CoA acetyltransferase (Thiolase)"/>
    <property type="match status" value="1"/>
</dbReference>
<evidence type="ECO:0000259" key="13">
    <source>
        <dbReference type="Pfam" id="PF00108"/>
    </source>
</evidence>
<dbReference type="PROSITE" id="PS00098">
    <property type="entry name" value="THIOLASE_1"/>
    <property type="match status" value="1"/>
</dbReference>
<feature type="active site" description="Proton acceptor" evidence="11">
    <location>
        <position position="386"/>
    </location>
</feature>
<evidence type="ECO:0000313" key="16">
    <source>
        <dbReference type="Proteomes" id="UP000033500"/>
    </source>
</evidence>
<proteinExistence type="inferred from homology"/>
<dbReference type="InterPro" id="IPR002155">
    <property type="entry name" value="Thiolase"/>
</dbReference>
<dbReference type="PANTHER" id="PTHR18919">
    <property type="entry name" value="ACETYL-COA C-ACYLTRANSFERASE"/>
    <property type="match status" value="1"/>
</dbReference>
<keyword evidence="8 12" id="KW-0012">Acyltransferase</keyword>
<dbReference type="InterPro" id="IPR020613">
    <property type="entry name" value="Thiolase_CS"/>
</dbReference>
<sequence length="400" mass="41695">MRDVYICDAIRTPIGRFGGGLSAVRADDLAAVPIKALMERNPSVDWNAVDEVFLGCANQAGEDNRNVARMALLLAGLPETIPGVTLNRLCASGMDAIGTAFRAIASGEMELAIAGGVESMSRAPFVMGKADAAFSRNMKLEDTTIGWRFINPLMKAQYGVDAMPQTGDNVADDYEVSREDQDAFALRSQQRTAAAQAAGFFAEEIVEVRIAHKKGESVVSQDEHPRADTTLETLARLKPVNGPDKTVTAGNASGVNDGAAALILASGDAVKKHGLTARAKVLGMSSAGVAPRVMGIGPVPAVRKLTERLGLAVSDFDVIELNEAFASQGLAVLRELGLADDAAQVNPNGGAIALGHPLGMSGARLVLTALHQLEKTGGKKGLATMCVGVGQGLALAIERV</sequence>
<comment type="function">
    <text evidence="1">Catalyzes thiolytic cleavage of beta-ketoadipyl-CoA to succinyl-CoA and acetyl-CoA.</text>
</comment>
<feature type="active site" description="Proton acceptor" evidence="11">
    <location>
        <position position="356"/>
    </location>
</feature>
<reference evidence="15 16" key="1">
    <citation type="submission" date="2015-03" db="EMBL/GenBank/DDBJ databases">
        <title>Comparative genomics of Pseudomonas insights into diversity of traits involved in vanlence and defense.</title>
        <authorList>
            <person name="Qin Y."/>
        </authorList>
    </citation>
    <scope>NUCLEOTIDE SEQUENCE [LARGE SCALE GENOMIC DNA]</scope>
    <source>
        <strain evidence="15 16">C3</strain>
    </source>
</reference>
<keyword evidence="6 12" id="KW-0808">Transferase</keyword>
<keyword evidence="7" id="KW-0058">Aromatic hydrocarbons catabolism</keyword>
<evidence type="ECO:0000256" key="8">
    <source>
        <dbReference type="ARBA" id="ARBA00023315"/>
    </source>
</evidence>
<dbReference type="Gene3D" id="3.40.47.10">
    <property type="match status" value="1"/>
</dbReference>
<dbReference type="GO" id="GO:0033812">
    <property type="term" value="F:3-oxoadipyl-CoA thiolase activity"/>
    <property type="evidence" value="ECO:0007669"/>
    <property type="project" value="UniProtKB-EC"/>
</dbReference>
<comment type="catalytic activity">
    <reaction evidence="10">
        <text>succinyl-CoA + acetyl-CoA = 3-oxoadipyl-CoA + CoA</text>
        <dbReference type="Rhea" id="RHEA:19481"/>
        <dbReference type="ChEBI" id="CHEBI:57287"/>
        <dbReference type="ChEBI" id="CHEBI:57288"/>
        <dbReference type="ChEBI" id="CHEBI:57292"/>
        <dbReference type="ChEBI" id="CHEBI:57348"/>
        <dbReference type="EC" id="2.3.1.174"/>
    </reaction>
</comment>
<protein>
    <recommendedName>
        <fullName evidence="5">Beta-ketoadipyl-CoA thiolase</fullName>
        <ecNumber evidence="4">2.3.1.174</ecNumber>
    </recommendedName>
    <alternativeName>
        <fullName evidence="9">3-oxoadipyl-CoA thiolase</fullName>
    </alternativeName>
</protein>
<evidence type="ECO:0000256" key="12">
    <source>
        <dbReference type="RuleBase" id="RU003557"/>
    </source>
</evidence>
<evidence type="ECO:0000256" key="11">
    <source>
        <dbReference type="PIRSR" id="PIRSR000429-1"/>
    </source>
</evidence>
<dbReference type="NCBIfam" id="TIGR01930">
    <property type="entry name" value="AcCoA-C-Actrans"/>
    <property type="match status" value="1"/>
</dbReference>
<dbReference type="EC" id="2.3.1.174" evidence="4"/>
<dbReference type="Pfam" id="PF00108">
    <property type="entry name" value="Thiolase_N"/>
    <property type="match status" value="1"/>
</dbReference>
<dbReference type="InterPro" id="IPR016039">
    <property type="entry name" value="Thiolase-like"/>
</dbReference>
<dbReference type="PANTHER" id="PTHR18919:SF107">
    <property type="entry name" value="ACETYL-COA ACETYLTRANSFERASE, CYTOSOLIC"/>
    <property type="match status" value="1"/>
</dbReference>
<evidence type="ECO:0000256" key="4">
    <source>
        <dbReference type="ARBA" id="ARBA00012233"/>
    </source>
</evidence>
<dbReference type="PROSITE" id="PS00099">
    <property type="entry name" value="THIOLASE_3"/>
    <property type="match status" value="1"/>
</dbReference>
<evidence type="ECO:0000256" key="3">
    <source>
        <dbReference type="ARBA" id="ARBA00010982"/>
    </source>
</evidence>
<comment type="similarity">
    <text evidence="3 12">Belongs to the thiolase-like superfamily. Thiolase family.</text>
</comment>
<dbReference type="PIRSF" id="PIRSF000429">
    <property type="entry name" value="Ac-CoA_Ac_transf"/>
    <property type="match status" value="1"/>
</dbReference>
<evidence type="ECO:0000256" key="6">
    <source>
        <dbReference type="ARBA" id="ARBA00022679"/>
    </source>
</evidence>
<evidence type="ECO:0000256" key="10">
    <source>
        <dbReference type="ARBA" id="ARBA00048527"/>
    </source>
</evidence>
<feature type="active site" description="Acyl-thioester intermediate" evidence="11">
    <location>
        <position position="90"/>
    </location>
</feature>
<dbReference type="EMBL" id="LACD01000008">
    <property type="protein sequence ID" value="KJZ45663.1"/>
    <property type="molecule type" value="Genomic_DNA"/>
</dbReference>
<feature type="domain" description="Thiolase N-terminal" evidence="13">
    <location>
        <begin position="4"/>
        <end position="266"/>
    </location>
</feature>
<accession>A0A0F4TMK0</accession>
<dbReference type="PATRIC" id="fig|294.131.peg.6044"/>